<accession>A0A5E4R733</accession>
<gene>
    <name evidence="1" type="ORF">LSINAPIS_LOCUS15546</name>
</gene>
<protein>
    <submittedName>
        <fullName evidence="1">Uncharacterized protein</fullName>
    </submittedName>
</protein>
<dbReference type="EMBL" id="FZQP02007080">
    <property type="protein sequence ID" value="VVD06133.1"/>
    <property type="molecule type" value="Genomic_DNA"/>
</dbReference>
<evidence type="ECO:0000313" key="1">
    <source>
        <dbReference type="EMBL" id="VVD06133.1"/>
    </source>
</evidence>
<reference evidence="1 2" key="1">
    <citation type="submission" date="2017-07" db="EMBL/GenBank/DDBJ databases">
        <authorList>
            <person name="Talla V."/>
            <person name="Backstrom N."/>
        </authorList>
    </citation>
    <scope>NUCLEOTIDE SEQUENCE [LARGE SCALE GENOMIC DNA]</scope>
</reference>
<dbReference type="AlphaFoldDB" id="A0A5E4R733"/>
<organism evidence="1 2">
    <name type="scientific">Leptidea sinapis</name>
    <dbReference type="NCBI Taxonomy" id="189913"/>
    <lineage>
        <taxon>Eukaryota</taxon>
        <taxon>Metazoa</taxon>
        <taxon>Ecdysozoa</taxon>
        <taxon>Arthropoda</taxon>
        <taxon>Hexapoda</taxon>
        <taxon>Insecta</taxon>
        <taxon>Pterygota</taxon>
        <taxon>Neoptera</taxon>
        <taxon>Endopterygota</taxon>
        <taxon>Lepidoptera</taxon>
        <taxon>Glossata</taxon>
        <taxon>Ditrysia</taxon>
        <taxon>Papilionoidea</taxon>
        <taxon>Pieridae</taxon>
        <taxon>Dismorphiinae</taxon>
        <taxon>Leptidea</taxon>
    </lineage>
</organism>
<sequence length="198" mass="23077">MSVDNPRQQQIINGQQEEMDILLSKMEKNMSKILENKTREMFQEMNQIKDSVNFISNQYGDLKNDLTWSKLPELNYLYPSCCCSLDSIIIDFIEEHELKQFISILNTNERVLDLVLSNTTQINVNNVANPISLVDDHHPPLSISLKSDVVGNIKDRHVEKYNFYKANYDAIFKDLENTPWVDLFACCDNENDMLDIFF</sequence>
<keyword evidence="2" id="KW-1185">Reference proteome</keyword>
<dbReference type="Proteomes" id="UP000324832">
    <property type="component" value="Unassembled WGS sequence"/>
</dbReference>
<evidence type="ECO:0000313" key="2">
    <source>
        <dbReference type="Proteomes" id="UP000324832"/>
    </source>
</evidence>
<name>A0A5E4R733_9NEOP</name>
<proteinExistence type="predicted"/>